<dbReference type="eggNOG" id="ENOG502Z9ND">
    <property type="taxonomic scope" value="Bacteria"/>
</dbReference>
<dbReference type="KEGG" id="cspu:CGC55_08770"/>
<gene>
    <name evidence="3" type="ORF">CGC55_08770</name>
    <name evidence="2" type="ORF">CGC59_09435</name>
    <name evidence="4" type="ORF">NCTC11653_01538</name>
</gene>
<dbReference type="Proteomes" id="UP000217301">
    <property type="component" value="Chromosome"/>
</dbReference>
<reference evidence="5 6" key="2">
    <citation type="submission" date="2017-06" db="EMBL/GenBank/DDBJ databases">
        <title>Capnocytophaga spp. assemblies.</title>
        <authorList>
            <person name="Gulvik C.A."/>
        </authorList>
    </citation>
    <scope>NUCLEOTIDE SEQUENCE [LARGE SCALE GENOMIC DNA]</scope>
    <source>
        <strain evidence="6">H4486</strain>
        <strain evidence="5">KC1668</strain>
    </source>
</reference>
<evidence type="ECO:0000313" key="2">
    <source>
        <dbReference type="EMBL" id="ATA79889.1"/>
    </source>
</evidence>
<evidence type="ECO:0000259" key="1">
    <source>
        <dbReference type="Pfam" id="PF14292"/>
    </source>
</evidence>
<reference evidence="4 7" key="3">
    <citation type="submission" date="2018-06" db="EMBL/GenBank/DDBJ databases">
        <authorList>
            <consortium name="Pathogen Informatics"/>
            <person name="Doyle S."/>
        </authorList>
    </citation>
    <scope>NUCLEOTIDE SEQUENCE [LARGE SCALE GENOMIC DNA]</scope>
    <source>
        <strain evidence="4 7">NCTC11653</strain>
    </source>
</reference>
<dbReference type="Pfam" id="PF14292">
    <property type="entry name" value="SusE"/>
    <property type="match status" value="1"/>
</dbReference>
<organism evidence="2 6">
    <name type="scientific">Capnocytophaga sputigena</name>
    <dbReference type="NCBI Taxonomy" id="1019"/>
    <lineage>
        <taxon>Bacteria</taxon>
        <taxon>Pseudomonadati</taxon>
        <taxon>Bacteroidota</taxon>
        <taxon>Flavobacteriia</taxon>
        <taxon>Flavobacteriales</taxon>
        <taxon>Flavobacteriaceae</taxon>
        <taxon>Capnocytophaga</taxon>
    </lineage>
</organism>
<sequence length="331" mass="35439">MKKITKLALLSLVLLAGCEKEDKTTLDTSAVTLTTQVSSNTLVLQEANASQEALTITYNANLSVNTPVKYQTVFSYGSKSDTKKITSNKVTYTVAELNRIARTLKLPVGQAADVKITSTVLVGEQQVTKGVSENTISINSYQTLLSPSIWGVVGDATPNGWNGPDVSMWNQGGNLVAYTTLKAGKIKFRTNNNWGTNYGGTGGKLVTGGSDIEASVIGATRITINLSALTYKMEAYSWGIIGNGAKGWGDTDDVVMSYNGQLDQWEAKNVVLSNGEIKFRLNNSWGTNYGYVSDGNLKSGGANIPVTAGTYDINFSFDEEAGTGTYELIKK</sequence>
<dbReference type="EMBL" id="UAVP01000008">
    <property type="protein sequence ID" value="SQA75627.1"/>
    <property type="molecule type" value="Genomic_DNA"/>
</dbReference>
<dbReference type="Gene3D" id="2.60.40.3620">
    <property type="match status" value="2"/>
</dbReference>
<dbReference type="STRING" id="553177.CAPSP0001_1132"/>
<reference evidence="2" key="1">
    <citation type="journal article" date="2017" name="Genome Announc.">
        <title>Twelve Complete Reference Genomes of Clinical Isolates in the Capnocytophaga Genus.</title>
        <authorList>
            <person name="Villarma A."/>
            <person name="Gulvik C.A."/>
            <person name="Rowe L.A."/>
            <person name="Sheth M."/>
            <person name="Juieng P."/>
            <person name="Nicholson A.C."/>
            <person name="Loparev V.N."/>
            <person name="McQuiston J.R."/>
        </authorList>
    </citation>
    <scope>NUCLEOTIDE SEQUENCE</scope>
    <source>
        <strain evidence="2">H4486</strain>
        <strain evidence="3">KC1668</strain>
    </source>
</reference>
<dbReference type="OrthoDB" id="975117at2"/>
<protein>
    <recommendedName>
        <fullName evidence="1">SusE outer membrane protein domain-containing protein</fullName>
    </recommendedName>
</protein>
<dbReference type="EMBL" id="CP022383">
    <property type="protein sequence ID" value="ATA79889.1"/>
    <property type="molecule type" value="Genomic_DNA"/>
</dbReference>
<dbReference type="InterPro" id="IPR025970">
    <property type="entry name" value="SusE"/>
</dbReference>
<dbReference type="EMBL" id="CP022385">
    <property type="protein sequence ID" value="ATA84592.1"/>
    <property type="molecule type" value="Genomic_DNA"/>
</dbReference>
<keyword evidence="5" id="KW-1185">Reference proteome</keyword>
<dbReference type="CDD" id="cd12956">
    <property type="entry name" value="CBM_SusE-F_like"/>
    <property type="match status" value="2"/>
</dbReference>
<dbReference type="Proteomes" id="UP000249902">
    <property type="component" value="Unassembled WGS sequence"/>
</dbReference>
<proteinExistence type="predicted"/>
<evidence type="ECO:0000313" key="3">
    <source>
        <dbReference type="EMBL" id="ATA84592.1"/>
    </source>
</evidence>
<accession>A0A250F403</accession>
<dbReference type="GeneID" id="78162748"/>
<dbReference type="RefSeq" id="WP_002677982.1">
    <property type="nucleotide sequence ID" value="NZ_CAUOUZ010000002.1"/>
</dbReference>
<evidence type="ECO:0000313" key="5">
    <source>
        <dbReference type="Proteomes" id="UP000217301"/>
    </source>
</evidence>
<dbReference type="AlphaFoldDB" id="A0A250F403"/>
<name>A0A250F403_CAPSP</name>
<dbReference type="PROSITE" id="PS51257">
    <property type="entry name" value="PROKAR_LIPOPROTEIN"/>
    <property type="match status" value="1"/>
</dbReference>
<evidence type="ECO:0000313" key="7">
    <source>
        <dbReference type="Proteomes" id="UP000249902"/>
    </source>
</evidence>
<evidence type="ECO:0000313" key="4">
    <source>
        <dbReference type="EMBL" id="SQA75627.1"/>
    </source>
</evidence>
<evidence type="ECO:0000313" key="6">
    <source>
        <dbReference type="Proteomes" id="UP000217334"/>
    </source>
</evidence>
<dbReference type="Proteomes" id="UP000217334">
    <property type="component" value="Chromosome"/>
</dbReference>
<feature type="domain" description="SusE outer membrane protein" evidence="1">
    <location>
        <begin position="20"/>
        <end position="117"/>
    </location>
</feature>